<keyword evidence="1" id="KW-0175">Coiled coil</keyword>
<dbReference type="EMBL" id="CAJOBG010002455">
    <property type="protein sequence ID" value="CAF4008041.1"/>
    <property type="molecule type" value="Genomic_DNA"/>
</dbReference>
<dbReference type="PANTHER" id="PTHR21666">
    <property type="entry name" value="PEPTIDASE-RELATED"/>
    <property type="match status" value="1"/>
</dbReference>
<sequence>MANNRVNKAAIKPIWACAKVTDSTQVSSKKAVLEQAISDIRQQQQGVYSAIQKIESDLALSQARVKQMDEDLQFNEQLRDKAQAENDALQERLSTERTALSRQLRAAYIMGGYEPIKLILSQDRAENVGRTLSYYDYFTHARANNFAQVVGMSQRFKKTIARINQAIAGIQKNSAGQLAAVQQMMDLKQKQQILVDQLADKIRGSEMQLRRLSIDEQQLQQAMASLKRYPIADNLQYVLPGLSQNWTAPRLAWPLTGALLAHYGAQKRTSSLLWQGVLIAANRGDSVRAAANGRVVYVGQMHRYGLLTIVEHSPATFTLYGHLQQAKVKLGQAIDKGDIIGSAGNSGGDDKTGLYFEVRKDSQAINPLSALEVITSK</sequence>
<name>A0A819P4U1_9BILA</name>
<evidence type="ECO:0000256" key="1">
    <source>
        <dbReference type="SAM" id="Coils"/>
    </source>
</evidence>
<dbReference type="Gene3D" id="6.10.250.3150">
    <property type="match status" value="1"/>
</dbReference>
<feature type="coiled-coil region" evidence="1">
    <location>
        <begin position="51"/>
        <end position="99"/>
    </location>
</feature>
<dbReference type="GO" id="GO:0004222">
    <property type="term" value="F:metalloendopeptidase activity"/>
    <property type="evidence" value="ECO:0007669"/>
    <property type="project" value="TreeGrafter"/>
</dbReference>
<dbReference type="SUPFAM" id="SSF51261">
    <property type="entry name" value="Duplicated hybrid motif"/>
    <property type="match status" value="1"/>
</dbReference>
<comment type="caution">
    <text evidence="3">The sequence shown here is derived from an EMBL/GenBank/DDBJ whole genome shotgun (WGS) entry which is preliminary data.</text>
</comment>
<feature type="domain" description="M23ase beta-sheet core" evidence="2">
    <location>
        <begin position="274"/>
        <end position="367"/>
    </location>
</feature>
<keyword evidence="4" id="KW-1185">Reference proteome</keyword>
<evidence type="ECO:0000313" key="3">
    <source>
        <dbReference type="EMBL" id="CAF4008041.1"/>
    </source>
</evidence>
<reference evidence="3" key="1">
    <citation type="submission" date="2021-02" db="EMBL/GenBank/DDBJ databases">
        <authorList>
            <person name="Nowell W R."/>
        </authorList>
    </citation>
    <scope>NUCLEOTIDE SEQUENCE</scope>
</reference>
<proteinExistence type="predicted"/>
<dbReference type="PANTHER" id="PTHR21666:SF270">
    <property type="entry name" value="MUREIN HYDROLASE ACTIVATOR ENVC"/>
    <property type="match status" value="1"/>
</dbReference>
<dbReference type="InterPro" id="IPR050570">
    <property type="entry name" value="Cell_wall_metabolism_enzyme"/>
</dbReference>
<evidence type="ECO:0000313" key="4">
    <source>
        <dbReference type="Proteomes" id="UP000663866"/>
    </source>
</evidence>
<dbReference type="InterPro" id="IPR016047">
    <property type="entry name" value="M23ase_b-sheet_dom"/>
</dbReference>
<organism evidence="3 4">
    <name type="scientific">Rotaria magnacalcarata</name>
    <dbReference type="NCBI Taxonomy" id="392030"/>
    <lineage>
        <taxon>Eukaryota</taxon>
        <taxon>Metazoa</taxon>
        <taxon>Spiralia</taxon>
        <taxon>Gnathifera</taxon>
        <taxon>Rotifera</taxon>
        <taxon>Eurotatoria</taxon>
        <taxon>Bdelloidea</taxon>
        <taxon>Philodinida</taxon>
        <taxon>Philodinidae</taxon>
        <taxon>Rotaria</taxon>
    </lineage>
</organism>
<dbReference type="AlphaFoldDB" id="A0A819P4U1"/>
<dbReference type="Proteomes" id="UP000663866">
    <property type="component" value="Unassembled WGS sequence"/>
</dbReference>
<dbReference type="Pfam" id="PF01551">
    <property type="entry name" value="Peptidase_M23"/>
    <property type="match status" value="1"/>
</dbReference>
<dbReference type="Gene3D" id="2.70.70.10">
    <property type="entry name" value="Glucose Permease (Domain IIA)"/>
    <property type="match status" value="1"/>
</dbReference>
<gene>
    <name evidence="3" type="ORF">OVN521_LOCUS15448</name>
</gene>
<dbReference type="CDD" id="cd12797">
    <property type="entry name" value="M23_peptidase"/>
    <property type="match status" value="1"/>
</dbReference>
<dbReference type="InterPro" id="IPR011055">
    <property type="entry name" value="Dup_hybrid_motif"/>
</dbReference>
<protein>
    <recommendedName>
        <fullName evidence="2">M23ase beta-sheet core domain-containing protein</fullName>
    </recommendedName>
</protein>
<evidence type="ECO:0000259" key="2">
    <source>
        <dbReference type="Pfam" id="PF01551"/>
    </source>
</evidence>
<accession>A0A819P4U1</accession>